<proteinExistence type="predicted"/>
<evidence type="ECO:0000313" key="1">
    <source>
        <dbReference type="EMBL" id="KIK09156.1"/>
    </source>
</evidence>
<reference evidence="2" key="2">
    <citation type="submission" date="2015-01" db="EMBL/GenBank/DDBJ databases">
        <title>Evolutionary Origins and Diversification of the Mycorrhizal Mutualists.</title>
        <authorList>
            <consortium name="DOE Joint Genome Institute"/>
            <consortium name="Mycorrhizal Genomics Consortium"/>
            <person name="Kohler A."/>
            <person name="Kuo A."/>
            <person name="Nagy L.G."/>
            <person name="Floudas D."/>
            <person name="Copeland A."/>
            <person name="Barry K.W."/>
            <person name="Cichocki N."/>
            <person name="Veneault-Fourrey C."/>
            <person name="LaButti K."/>
            <person name="Lindquist E.A."/>
            <person name="Lipzen A."/>
            <person name="Lundell T."/>
            <person name="Morin E."/>
            <person name="Murat C."/>
            <person name="Riley R."/>
            <person name="Ohm R."/>
            <person name="Sun H."/>
            <person name="Tunlid A."/>
            <person name="Henrissat B."/>
            <person name="Grigoriev I.V."/>
            <person name="Hibbett D.S."/>
            <person name="Martin F."/>
        </authorList>
    </citation>
    <scope>NUCLEOTIDE SEQUENCE [LARGE SCALE GENOMIC DNA]</scope>
    <source>
        <strain evidence="2">LaAM-08-1</strain>
    </source>
</reference>
<protein>
    <submittedName>
        <fullName evidence="1">Uncharacterized protein</fullName>
    </submittedName>
</protein>
<reference evidence="1 2" key="1">
    <citation type="submission" date="2014-04" db="EMBL/GenBank/DDBJ databases">
        <authorList>
            <consortium name="DOE Joint Genome Institute"/>
            <person name="Kuo A."/>
            <person name="Kohler A."/>
            <person name="Nagy L.G."/>
            <person name="Floudas D."/>
            <person name="Copeland A."/>
            <person name="Barry K.W."/>
            <person name="Cichocki N."/>
            <person name="Veneault-Fourrey C."/>
            <person name="LaButti K."/>
            <person name="Lindquist E.A."/>
            <person name="Lipzen A."/>
            <person name="Lundell T."/>
            <person name="Morin E."/>
            <person name="Murat C."/>
            <person name="Sun H."/>
            <person name="Tunlid A."/>
            <person name="Henrissat B."/>
            <person name="Grigoriev I.V."/>
            <person name="Hibbett D.S."/>
            <person name="Martin F."/>
            <person name="Nordberg H.P."/>
            <person name="Cantor M.N."/>
            <person name="Hua S.X."/>
        </authorList>
    </citation>
    <scope>NUCLEOTIDE SEQUENCE [LARGE SCALE GENOMIC DNA]</scope>
    <source>
        <strain evidence="1 2">LaAM-08-1</strain>
    </source>
</reference>
<dbReference type="AlphaFoldDB" id="A0A0C9XVT1"/>
<dbReference type="Proteomes" id="UP000054477">
    <property type="component" value="Unassembled WGS sequence"/>
</dbReference>
<evidence type="ECO:0000313" key="2">
    <source>
        <dbReference type="Proteomes" id="UP000054477"/>
    </source>
</evidence>
<name>A0A0C9XVT1_9AGAR</name>
<sequence>MLNGEGIRNCRCASVRPLDTSGCTAAVQNQPSIIYPACTRDSSLSPVRLARACLSMAFCIYGRIWGKCGELYDAQPILTGNLKFHQNSYYHLLS</sequence>
<dbReference type="EMBL" id="KN838539">
    <property type="protein sequence ID" value="KIK09156.1"/>
    <property type="molecule type" value="Genomic_DNA"/>
</dbReference>
<dbReference type="HOGENOM" id="CLU_2386520_0_0_1"/>
<gene>
    <name evidence="1" type="ORF">K443DRAFT_448240</name>
</gene>
<keyword evidence="2" id="KW-1185">Reference proteome</keyword>
<accession>A0A0C9XVT1</accession>
<organism evidence="1 2">
    <name type="scientific">Laccaria amethystina LaAM-08-1</name>
    <dbReference type="NCBI Taxonomy" id="1095629"/>
    <lineage>
        <taxon>Eukaryota</taxon>
        <taxon>Fungi</taxon>
        <taxon>Dikarya</taxon>
        <taxon>Basidiomycota</taxon>
        <taxon>Agaricomycotina</taxon>
        <taxon>Agaricomycetes</taxon>
        <taxon>Agaricomycetidae</taxon>
        <taxon>Agaricales</taxon>
        <taxon>Agaricineae</taxon>
        <taxon>Hydnangiaceae</taxon>
        <taxon>Laccaria</taxon>
    </lineage>
</organism>